<evidence type="ECO:0000259" key="5">
    <source>
        <dbReference type="PROSITE" id="PS51898"/>
    </source>
</evidence>
<dbReference type="Gene3D" id="1.10.443.10">
    <property type="entry name" value="Intergrase catalytic core"/>
    <property type="match status" value="1"/>
</dbReference>
<keyword evidence="2" id="KW-0238">DNA-binding</keyword>
<evidence type="ECO:0000313" key="7">
    <source>
        <dbReference type="Proteomes" id="UP001597260"/>
    </source>
</evidence>
<dbReference type="EMBL" id="JBHTMP010000082">
    <property type="protein sequence ID" value="MFD1325530.1"/>
    <property type="molecule type" value="Genomic_DNA"/>
</dbReference>
<dbReference type="CDD" id="cd01189">
    <property type="entry name" value="INT_ICEBs1_C_like"/>
    <property type="match status" value="1"/>
</dbReference>
<protein>
    <submittedName>
        <fullName evidence="6">Tyrosine-type recombinase/integrase</fullName>
    </submittedName>
</protein>
<proteinExistence type="inferred from homology"/>
<organism evidence="6 7">
    <name type="scientific">Micromonospora sonneratiae</name>
    <dbReference type="NCBI Taxonomy" id="1184706"/>
    <lineage>
        <taxon>Bacteria</taxon>
        <taxon>Bacillati</taxon>
        <taxon>Actinomycetota</taxon>
        <taxon>Actinomycetes</taxon>
        <taxon>Micromonosporales</taxon>
        <taxon>Micromonosporaceae</taxon>
        <taxon>Micromonospora</taxon>
    </lineage>
</organism>
<evidence type="ECO:0000256" key="2">
    <source>
        <dbReference type="ARBA" id="ARBA00023125"/>
    </source>
</evidence>
<evidence type="ECO:0000313" key="6">
    <source>
        <dbReference type="EMBL" id="MFD1325530.1"/>
    </source>
</evidence>
<dbReference type="Pfam" id="PF00589">
    <property type="entry name" value="Phage_integrase"/>
    <property type="match status" value="1"/>
</dbReference>
<dbReference type="SUPFAM" id="SSF56349">
    <property type="entry name" value="DNA breaking-rejoining enzymes"/>
    <property type="match status" value="1"/>
</dbReference>
<dbReference type="PROSITE" id="PS51898">
    <property type="entry name" value="TYR_RECOMBINASE"/>
    <property type="match status" value="1"/>
</dbReference>
<dbReference type="Gene3D" id="1.10.150.130">
    <property type="match status" value="1"/>
</dbReference>
<feature type="region of interest" description="Disordered" evidence="4">
    <location>
        <begin position="1"/>
        <end position="37"/>
    </location>
</feature>
<gene>
    <name evidence="6" type="ORF">ACFQ4H_31065</name>
</gene>
<comment type="similarity">
    <text evidence="1">Belongs to the 'phage' integrase family.</text>
</comment>
<dbReference type="InterPro" id="IPR013762">
    <property type="entry name" value="Integrase-like_cat_sf"/>
</dbReference>
<dbReference type="PANTHER" id="PTHR30349">
    <property type="entry name" value="PHAGE INTEGRASE-RELATED"/>
    <property type="match status" value="1"/>
</dbReference>
<reference evidence="7" key="1">
    <citation type="journal article" date="2019" name="Int. J. Syst. Evol. Microbiol.">
        <title>The Global Catalogue of Microorganisms (GCM) 10K type strain sequencing project: providing services to taxonomists for standard genome sequencing and annotation.</title>
        <authorList>
            <consortium name="The Broad Institute Genomics Platform"/>
            <consortium name="The Broad Institute Genome Sequencing Center for Infectious Disease"/>
            <person name="Wu L."/>
            <person name="Ma J."/>
        </authorList>
    </citation>
    <scope>NUCLEOTIDE SEQUENCE [LARGE SCALE GENOMIC DNA]</scope>
    <source>
        <strain evidence="7">JCM 31037</strain>
    </source>
</reference>
<keyword evidence="3" id="KW-0233">DNA recombination</keyword>
<evidence type="ECO:0000256" key="4">
    <source>
        <dbReference type="SAM" id="MobiDB-lite"/>
    </source>
</evidence>
<sequence>MTPTTAPCAPGRDRPPGRTRAPALARQAGRRPALDEGTPKSSLKLYFELLDAVLGAAVTDKLIPDNPCDGVKLSQVLRGLSRAPKWVPTENEVLALLDAVPARYRAAVWLGAGQGCRFGEVLGMEDGIRCVDQERGELHVIQQLRYAPQEYGGVYLSEPKAGSSGTIDLDPVVGQMLADHVREFPPVVVEMVDTTSGEPVRRAVPLLFTTTHGNAFTDRTWSREWASWRDAAGWPKEHGGFHALRHFFATTLITNHAEPQEVQRLLRHKTLRITLETYVHWWPKRDRPRGVTGAVLNSAAAKSGRTPQQDQP</sequence>
<dbReference type="InterPro" id="IPR002104">
    <property type="entry name" value="Integrase_catalytic"/>
</dbReference>
<comment type="caution">
    <text evidence="6">The sequence shown here is derived from an EMBL/GenBank/DDBJ whole genome shotgun (WGS) entry which is preliminary data.</text>
</comment>
<dbReference type="InterPro" id="IPR011010">
    <property type="entry name" value="DNA_brk_join_enz"/>
</dbReference>
<feature type="domain" description="Tyr recombinase" evidence="5">
    <location>
        <begin position="82"/>
        <end position="293"/>
    </location>
</feature>
<evidence type="ECO:0000256" key="1">
    <source>
        <dbReference type="ARBA" id="ARBA00008857"/>
    </source>
</evidence>
<dbReference type="InterPro" id="IPR050090">
    <property type="entry name" value="Tyrosine_recombinase_XerCD"/>
</dbReference>
<dbReference type="InterPro" id="IPR010998">
    <property type="entry name" value="Integrase_recombinase_N"/>
</dbReference>
<accession>A0ABW3YQ76</accession>
<name>A0ABW3YQ76_9ACTN</name>
<evidence type="ECO:0000256" key="3">
    <source>
        <dbReference type="ARBA" id="ARBA00023172"/>
    </source>
</evidence>
<dbReference type="Proteomes" id="UP001597260">
    <property type="component" value="Unassembled WGS sequence"/>
</dbReference>
<dbReference type="PANTHER" id="PTHR30349:SF41">
    <property type="entry name" value="INTEGRASE_RECOMBINASE PROTEIN MJ0367-RELATED"/>
    <property type="match status" value="1"/>
</dbReference>
<keyword evidence="7" id="KW-1185">Reference proteome</keyword>
<dbReference type="RefSeq" id="WP_377578024.1">
    <property type="nucleotide sequence ID" value="NZ_JBHTMP010000082.1"/>
</dbReference>